<sequence>MMREWMDRQADANELMKNQVVELERKVNQGLKNRQAIIENLERQFKYLEKTQCTKTLPYTTKPKPKKEVMGGISKSPSI</sequence>
<comment type="caution">
    <text evidence="3">The sequence shown here is derived from an EMBL/GenBank/DDBJ whole genome shotgun (WGS) entry which is preliminary data.</text>
</comment>
<dbReference type="EMBL" id="BKCJ010002519">
    <property type="protein sequence ID" value="GEU49117.1"/>
    <property type="molecule type" value="Genomic_DNA"/>
</dbReference>
<feature type="coiled-coil region" evidence="1">
    <location>
        <begin position="6"/>
        <end position="51"/>
    </location>
</feature>
<organism evidence="3">
    <name type="scientific">Tanacetum cinerariifolium</name>
    <name type="common">Dalmatian daisy</name>
    <name type="synonym">Chrysanthemum cinerariifolium</name>
    <dbReference type="NCBI Taxonomy" id="118510"/>
    <lineage>
        <taxon>Eukaryota</taxon>
        <taxon>Viridiplantae</taxon>
        <taxon>Streptophyta</taxon>
        <taxon>Embryophyta</taxon>
        <taxon>Tracheophyta</taxon>
        <taxon>Spermatophyta</taxon>
        <taxon>Magnoliopsida</taxon>
        <taxon>eudicotyledons</taxon>
        <taxon>Gunneridae</taxon>
        <taxon>Pentapetalae</taxon>
        <taxon>asterids</taxon>
        <taxon>campanulids</taxon>
        <taxon>Asterales</taxon>
        <taxon>Asteraceae</taxon>
        <taxon>Asteroideae</taxon>
        <taxon>Anthemideae</taxon>
        <taxon>Anthemidinae</taxon>
        <taxon>Tanacetum</taxon>
    </lineage>
</organism>
<dbReference type="AlphaFoldDB" id="A0A6L2KK35"/>
<accession>A0A6L2KK35</accession>
<proteinExistence type="predicted"/>
<protein>
    <submittedName>
        <fullName evidence="3">Uncharacterized protein</fullName>
    </submittedName>
</protein>
<name>A0A6L2KK35_TANCI</name>
<evidence type="ECO:0000256" key="1">
    <source>
        <dbReference type="SAM" id="Coils"/>
    </source>
</evidence>
<gene>
    <name evidence="3" type="ORF">Tci_021095</name>
</gene>
<keyword evidence="1" id="KW-0175">Coiled coil</keyword>
<feature type="region of interest" description="Disordered" evidence="2">
    <location>
        <begin position="57"/>
        <end position="79"/>
    </location>
</feature>
<reference evidence="3" key="1">
    <citation type="journal article" date="2019" name="Sci. Rep.">
        <title>Draft genome of Tanacetum cinerariifolium, the natural source of mosquito coil.</title>
        <authorList>
            <person name="Yamashiro T."/>
            <person name="Shiraishi A."/>
            <person name="Satake H."/>
            <person name="Nakayama K."/>
        </authorList>
    </citation>
    <scope>NUCLEOTIDE SEQUENCE</scope>
</reference>
<evidence type="ECO:0000256" key="2">
    <source>
        <dbReference type="SAM" id="MobiDB-lite"/>
    </source>
</evidence>
<evidence type="ECO:0000313" key="3">
    <source>
        <dbReference type="EMBL" id="GEU49117.1"/>
    </source>
</evidence>